<sequence>PETPLEPETLAKIRRDSRYPKYIHKYGREIFCELDAFLSLAYDDFKNTLESAIEPLIDGDAISERDEFNRSLKDRLAQAITPDHERLEDVKRQIIERFRSE</sequence>
<feature type="non-terminal residue" evidence="1">
    <location>
        <position position="1"/>
    </location>
</feature>
<evidence type="ECO:0000313" key="1">
    <source>
        <dbReference type="EMBL" id="GAI67143.1"/>
    </source>
</evidence>
<proteinExistence type="predicted"/>
<accession>X1QG08</accession>
<comment type="caution">
    <text evidence="1">The sequence shown here is derived from an EMBL/GenBank/DDBJ whole genome shotgun (WGS) entry which is preliminary data.</text>
</comment>
<dbReference type="EMBL" id="BARW01000641">
    <property type="protein sequence ID" value="GAI67143.1"/>
    <property type="molecule type" value="Genomic_DNA"/>
</dbReference>
<gene>
    <name evidence="1" type="ORF">S12H4_02566</name>
</gene>
<dbReference type="AlphaFoldDB" id="X1QG08"/>
<reference evidence="1" key="1">
    <citation type="journal article" date="2014" name="Front. Microbiol.">
        <title>High frequency of phylogenetically diverse reductive dehalogenase-homologous genes in deep subseafloor sedimentary metagenomes.</title>
        <authorList>
            <person name="Kawai M."/>
            <person name="Futagami T."/>
            <person name="Toyoda A."/>
            <person name="Takaki Y."/>
            <person name="Nishi S."/>
            <person name="Hori S."/>
            <person name="Arai W."/>
            <person name="Tsubouchi T."/>
            <person name="Morono Y."/>
            <person name="Uchiyama I."/>
            <person name="Ito T."/>
            <person name="Fujiyama A."/>
            <person name="Inagaki F."/>
            <person name="Takami H."/>
        </authorList>
    </citation>
    <scope>NUCLEOTIDE SEQUENCE</scope>
    <source>
        <strain evidence="1">Expedition CK06-06</strain>
    </source>
</reference>
<name>X1QG08_9ZZZZ</name>
<organism evidence="1">
    <name type="scientific">marine sediment metagenome</name>
    <dbReference type="NCBI Taxonomy" id="412755"/>
    <lineage>
        <taxon>unclassified sequences</taxon>
        <taxon>metagenomes</taxon>
        <taxon>ecological metagenomes</taxon>
    </lineage>
</organism>
<protein>
    <submittedName>
        <fullName evidence="1">Uncharacterized protein</fullName>
    </submittedName>
</protein>